<evidence type="ECO:0000313" key="2">
    <source>
        <dbReference type="EMBL" id="MBW0531894.1"/>
    </source>
</evidence>
<dbReference type="AlphaFoldDB" id="A0A9Q3IAN6"/>
<reference evidence="2" key="1">
    <citation type="submission" date="2021-03" db="EMBL/GenBank/DDBJ databases">
        <title>Draft genome sequence of rust myrtle Austropuccinia psidii MF-1, a brazilian biotype.</title>
        <authorList>
            <person name="Quecine M.C."/>
            <person name="Pachon D.M.R."/>
            <person name="Bonatelli M.L."/>
            <person name="Correr F.H."/>
            <person name="Franceschini L.M."/>
            <person name="Leite T.F."/>
            <person name="Margarido G.R.A."/>
            <person name="Almeida C.A."/>
            <person name="Ferrarezi J.A."/>
            <person name="Labate C.A."/>
        </authorList>
    </citation>
    <scope>NUCLEOTIDE SEQUENCE</scope>
    <source>
        <strain evidence="2">MF-1</strain>
    </source>
</reference>
<organism evidence="2 3">
    <name type="scientific">Austropuccinia psidii MF-1</name>
    <dbReference type="NCBI Taxonomy" id="1389203"/>
    <lineage>
        <taxon>Eukaryota</taxon>
        <taxon>Fungi</taxon>
        <taxon>Dikarya</taxon>
        <taxon>Basidiomycota</taxon>
        <taxon>Pucciniomycotina</taxon>
        <taxon>Pucciniomycetes</taxon>
        <taxon>Pucciniales</taxon>
        <taxon>Sphaerophragmiaceae</taxon>
        <taxon>Austropuccinia</taxon>
    </lineage>
</organism>
<evidence type="ECO:0000256" key="1">
    <source>
        <dbReference type="SAM" id="MobiDB-lite"/>
    </source>
</evidence>
<proteinExistence type="predicted"/>
<dbReference type="EMBL" id="AVOT02037224">
    <property type="protein sequence ID" value="MBW0531894.1"/>
    <property type="molecule type" value="Genomic_DNA"/>
</dbReference>
<dbReference type="Proteomes" id="UP000765509">
    <property type="component" value="Unassembled WGS sequence"/>
</dbReference>
<feature type="region of interest" description="Disordered" evidence="1">
    <location>
        <begin position="79"/>
        <end position="107"/>
    </location>
</feature>
<sequence>MVTSLLNQSKVIIWPMKDGDAKRKYELGPIITMSCHPWDSNAKVRPSGTQWSEDLFHGKQPKLHSISTFDLSELTVPPFVEPSQTKEPTIPGPIPYSKPHEDVPTSEPIPDVAPTQSMEEPFGKSQIYFFSSPCLQTSPDCPTPPHSVITINNAPVRSPSYSPENPTASSPHSHDEARQEFTNLPLTLMIPKAIFHKSINQILLENY</sequence>
<feature type="compositionally biased region" description="Polar residues" evidence="1">
    <location>
        <begin position="149"/>
        <end position="171"/>
    </location>
</feature>
<name>A0A9Q3IAN6_9BASI</name>
<protein>
    <submittedName>
        <fullName evidence="2">Uncharacterized protein</fullName>
    </submittedName>
</protein>
<evidence type="ECO:0000313" key="3">
    <source>
        <dbReference type="Proteomes" id="UP000765509"/>
    </source>
</evidence>
<accession>A0A9Q3IAN6</accession>
<gene>
    <name evidence="2" type="ORF">O181_071609</name>
</gene>
<comment type="caution">
    <text evidence="2">The sequence shown here is derived from an EMBL/GenBank/DDBJ whole genome shotgun (WGS) entry which is preliminary data.</text>
</comment>
<keyword evidence="3" id="KW-1185">Reference proteome</keyword>
<feature type="region of interest" description="Disordered" evidence="1">
    <location>
        <begin position="145"/>
        <end position="177"/>
    </location>
</feature>